<evidence type="ECO:0000256" key="6">
    <source>
        <dbReference type="ARBA" id="ARBA00022989"/>
    </source>
</evidence>
<feature type="transmembrane region" description="Helical" evidence="8">
    <location>
        <begin position="70"/>
        <end position="89"/>
    </location>
</feature>
<dbReference type="OrthoDB" id="9150135at2"/>
<evidence type="ECO:0000256" key="7">
    <source>
        <dbReference type="ARBA" id="ARBA00023136"/>
    </source>
</evidence>
<dbReference type="InterPro" id="IPR024989">
    <property type="entry name" value="MFS_assoc_dom"/>
</dbReference>
<name>A0A6L6QJF7_9BURK</name>
<evidence type="ECO:0000256" key="5">
    <source>
        <dbReference type="ARBA" id="ARBA00022692"/>
    </source>
</evidence>
<dbReference type="Gene3D" id="1.20.1250.20">
    <property type="entry name" value="MFS general substrate transporter like domains"/>
    <property type="match status" value="2"/>
</dbReference>
<feature type="domain" description="Major facilitator superfamily associated" evidence="9">
    <location>
        <begin position="9"/>
        <end position="357"/>
    </location>
</feature>
<comment type="subcellular location">
    <subcellularLocation>
        <location evidence="1">Cell inner membrane</location>
        <topology evidence="1">Multi-pass membrane protein</topology>
    </subcellularLocation>
</comment>
<dbReference type="InterPro" id="IPR036259">
    <property type="entry name" value="MFS_trans_sf"/>
</dbReference>
<feature type="transmembrane region" description="Helical" evidence="8">
    <location>
        <begin position="95"/>
        <end position="119"/>
    </location>
</feature>
<evidence type="ECO:0000256" key="3">
    <source>
        <dbReference type="ARBA" id="ARBA00022475"/>
    </source>
</evidence>
<feature type="transmembrane region" description="Helical" evidence="8">
    <location>
        <begin position="264"/>
        <end position="281"/>
    </location>
</feature>
<comment type="caution">
    <text evidence="10">The sequence shown here is derived from an EMBL/GenBank/DDBJ whole genome shotgun (WGS) entry which is preliminary data.</text>
</comment>
<reference evidence="10 11" key="1">
    <citation type="submission" date="2019-11" db="EMBL/GenBank/DDBJ databases">
        <title>Type strains purchased from KCTC, JCM and DSMZ.</title>
        <authorList>
            <person name="Lu H."/>
        </authorList>
    </citation>
    <scope>NUCLEOTIDE SEQUENCE [LARGE SCALE GENOMIC DNA]</scope>
    <source>
        <strain evidence="10 11">JCM 31587</strain>
    </source>
</reference>
<feature type="transmembrane region" description="Helical" evidence="8">
    <location>
        <begin position="356"/>
        <end position="375"/>
    </location>
</feature>
<evidence type="ECO:0000256" key="4">
    <source>
        <dbReference type="ARBA" id="ARBA00022519"/>
    </source>
</evidence>
<keyword evidence="3" id="KW-1003">Cell membrane</keyword>
<organism evidence="10 11">
    <name type="scientific">Massilia eburnea</name>
    <dbReference type="NCBI Taxonomy" id="1776165"/>
    <lineage>
        <taxon>Bacteria</taxon>
        <taxon>Pseudomonadati</taxon>
        <taxon>Pseudomonadota</taxon>
        <taxon>Betaproteobacteria</taxon>
        <taxon>Burkholderiales</taxon>
        <taxon>Oxalobacteraceae</taxon>
        <taxon>Telluria group</taxon>
        <taxon>Massilia</taxon>
    </lineage>
</organism>
<evidence type="ECO:0000313" key="10">
    <source>
        <dbReference type="EMBL" id="MTW12608.1"/>
    </source>
</evidence>
<dbReference type="GO" id="GO:0005886">
    <property type="term" value="C:plasma membrane"/>
    <property type="evidence" value="ECO:0007669"/>
    <property type="project" value="UniProtKB-SubCell"/>
</dbReference>
<keyword evidence="11" id="KW-1185">Reference proteome</keyword>
<feature type="transmembrane region" description="Helical" evidence="8">
    <location>
        <begin position="233"/>
        <end position="252"/>
    </location>
</feature>
<protein>
    <submittedName>
        <fullName evidence="10">MFS transporter</fullName>
    </submittedName>
</protein>
<dbReference type="EMBL" id="WNKX01000015">
    <property type="protein sequence ID" value="MTW12608.1"/>
    <property type="molecule type" value="Genomic_DNA"/>
</dbReference>
<sequence>MPAQAFGFALFLFCYYAYAGTFSTYASLYFQGRGMSVAQIGVLMSLIQVLRIFGPNVWGYVADHSERRVFVLRLTGMAALVSFSGFVFGSTFAHFFAAMVLLNLFTSAQGPMCEALMLSEMRGDLTYYGRIRLWGSIGFIVTVMLSSFLMDWQGTGALVWFCGVLLVFVLAAAFRLKDVPRLTHAGKPPALLSVLRKKEVLAFFASTALMVSAHASLYTFYSLYLERQGYSKTVTGLMWSVGVVAEVLCFYYQAPLFKRWGAKRLMYACFAFGVLRFALIGAGPRSLGLLVLAQVMHAATFALHHSASVQTMQRWFGGALQARGQALYISISYGIGASIGSLALTRVWENAGPQCIYFVASGLVAAGAVAAALSFRWQR</sequence>
<evidence type="ECO:0000259" key="9">
    <source>
        <dbReference type="Pfam" id="PF12832"/>
    </source>
</evidence>
<keyword evidence="7 8" id="KW-0472">Membrane</keyword>
<proteinExistence type="predicted"/>
<dbReference type="PANTHER" id="PTHR23522">
    <property type="entry name" value="BLL5896 PROTEIN"/>
    <property type="match status" value="1"/>
</dbReference>
<accession>A0A6L6QJF7</accession>
<dbReference type="GO" id="GO:0030395">
    <property type="term" value="F:lactose binding"/>
    <property type="evidence" value="ECO:0007669"/>
    <property type="project" value="TreeGrafter"/>
</dbReference>
<evidence type="ECO:0000256" key="2">
    <source>
        <dbReference type="ARBA" id="ARBA00022448"/>
    </source>
</evidence>
<dbReference type="AlphaFoldDB" id="A0A6L6QJF7"/>
<feature type="transmembrane region" description="Helical" evidence="8">
    <location>
        <begin position="35"/>
        <end position="58"/>
    </location>
</feature>
<feature type="transmembrane region" description="Helical" evidence="8">
    <location>
        <begin position="156"/>
        <end position="174"/>
    </location>
</feature>
<evidence type="ECO:0000256" key="1">
    <source>
        <dbReference type="ARBA" id="ARBA00004429"/>
    </source>
</evidence>
<feature type="transmembrane region" description="Helical" evidence="8">
    <location>
        <begin position="200"/>
        <end position="221"/>
    </location>
</feature>
<keyword evidence="4" id="KW-0997">Cell inner membrane</keyword>
<dbReference type="GO" id="GO:0015528">
    <property type="term" value="F:lactose:proton symporter activity"/>
    <property type="evidence" value="ECO:0007669"/>
    <property type="project" value="TreeGrafter"/>
</dbReference>
<keyword evidence="6 8" id="KW-1133">Transmembrane helix</keyword>
<gene>
    <name evidence="10" type="ORF">GM658_18520</name>
</gene>
<feature type="transmembrane region" description="Helical" evidence="8">
    <location>
        <begin position="131"/>
        <end position="150"/>
    </location>
</feature>
<dbReference type="PANTHER" id="PTHR23522:SF10">
    <property type="entry name" value="3-PHENYLPROPIONIC ACID TRANSPORTER-RELATED"/>
    <property type="match status" value="1"/>
</dbReference>
<dbReference type="PIRSF" id="PIRSF004925">
    <property type="entry name" value="HcaT"/>
    <property type="match status" value="1"/>
</dbReference>
<keyword evidence="2" id="KW-0813">Transport</keyword>
<evidence type="ECO:0000313" key="11">
    <source>
        <dbReference type="Proteomes" id="UP000472320"/>
    </source>
</evidence>
<dbReference type="SUPFAM" id="SSF103473">
    <property type="entry name" value="MFS general substrate transporter"/>
    <property type="match status" value="1"/>
</dbReference>
<dbReference type="Proteomes" id="UP000472320">
    <property type="component" value="Unassembled WGS sequence"/>
</dbReference>
<dbReference type="InterPro" id="IPR026032">
    <property type="entry name" value="HcaT-like"/>
</dbReference>
<feature type="transmembrane region" description="Helical" evidence="8">
    <location>
        <begin position="326"/>
        <end position="344"/>
    </location>
</feature>
<dbReference type="Pfam" id="PF12832">
    <property type="entry name" value="MFS_1_like"/>
    <property type="match status" value="1"/>
</dbReference>
<evidence type="ECO:0000256" key="8">
    <source>
        <dbReference type="SAM" id="Phobius"/>
    </source>
</evidence>
<keyword evidence="5 8" id="KW-0812">Transmembrane</keyword>